<dbReference type="AlphaFoldDB" id="A0A0G4GZT3"/>
<dbReference type="PhylomeDB" id="A0A0G4GZT3"/>
<dbReference type="InterPro" id="IPR043129">
    <property type="entry name" value="ATPase_NBD"/>
</dbReference>
<feature type="compositionally biased region" description="Acidic residues" evidence="3">
    <location>
        <begin position="98"/>
        <end position="109"/>
    </location>
</feature>
<gene>
    <name evidence="5" type="ORF">Cvel_24116</name>
</gene>
<feature type="compositionally biased region" description="Basic and acidic residues" evidence="3">
    <location>
        <begin position="854"/>
        <end position="868"/>
    </location>
</feature>
<feature type="compositionally biased region" description="Basic and acidic residues" evidence="3">
    <location>
        <begin position="763"/>
        <end position="773"/>
    </location>
</feature>
<name>A0A0G4GZT3_9ALVE</name>
<dbReference type="PROSITE" id="PS01036">
    <property type="entry name" value="HSP70_3"/>
    <property type="match status" value="1"/>
</dbReference>
<feature type="region of interest" description="Disordered" evidence="3">
    <location>
        <begin position="86"/>
        <end position="130"/>
    </location>
</feature>
<feature type="compositionally biased region" description="Acidic residues" evidence="3">
    <location>
        <begin position="734"/>
        <end position="762"/>
    </location>
</feature>
<protein>
    <submittedName>
        <fullName evidence="5">Uncharacterized protein</fullName>
    </submittedName>
</protein>
<dbReference type="Gene3D" id="3.30.420.40">
    <property type="match status" value="2"/>
</dbReference>
<dbReference type="GO" id="GO:0140662">
    <property type="term" value="F:ATP-dependent protein folding chaperone"/>
    <property type="evidence" value="ECO:0007669"/>
    <property type="project" value="InterPro"/>
</dbReference>
<dbReference type="GO" id="GO:0005524">
    <property type="term" value="F:ATP binding"/>
    <property type="evidence" value="ECO:0007669"/>
    <property type="project" value="UniProtKB-KW"/>
</dbReference>
<dbReference type="InterPro" id="IPR013126">
    <property type="entry name" value="Hsp_70_fam"/>
</dbReference>
<keyword evidence="2" id="KW-0067">ATP-binding</keyword>
<feature type="compositionally biased region" description="Acidic residues" evidence="3">
    <location>
        <begin position="703"/>
        <end position="720"/>
    </location>
</feature>
<dbReference type="PROSITE" id="PS00297">
    <property type="entry name" value="HSP70_1"/>
    <property type="match status" value="1"/>
</dbReference>
<dbReference type="InterPro" id="IPR018181">
    <property type="entry name" value="Heat_shock_70_CS"/>
</dbReference>
<evidence type="ECO:0000256" key="4">
    <source>
        <dbReference type="SAM" id="SignalP"/>
    </source>
</evidence>
<dbReference type="VEuPathDB" id="CryptoDB:Cvel_24116"/>
<evidence type="ECO:0000256" key="2">
    <source>
        <dbReference type="ARBA" id="ARBA00022840"/>
    </source>
</evidence>
<sequence length="874" mass="96272">MPSCWTLGCVLLAWLPSVALVRQRSLFLWSFRPPPFPPTASVSRERRVPSLQSADVDGDLELIDDAPPVSSSRDWTSKNILQAGGAETASAGAAETETAVESEGVDGDGEAQGAEETTQQRETQEREPTVVVDPNGNELVGRCVGIDLGTTNSAVAYMKDGKPVCVKNKIGETTTPSVVSIRPDGSVVIGRKALYLKAVDPSNTFCHTKRVVGRTKSEIRKQGVKPAAMGIDPHMEDVHFHSPAANKLFKPEELLAMILRQLLIDAKKELGEAVSRAVVCVPAYFRPEMNKAIRNAAMLAGLSRVKIMKEPEAAAMAYGLDKTERTEHVLVFDLGGGTLDVSVLEIEGGMVTVQGTYGDNTLGGNDFDKKIVDWMSTNFVRELREKVKKQGNQPSRKGLPTDSTDPRQDPVAYRRMMDAAEQARIALSNSTRVEIFIPELMWRRDLKIELTRGKMESLCQDLIQRVAEPVRMACLLAGVNLAGDTGRLQIAQQIGQAEREAKGRRERDAQARAMAGKEEEGEAEGSDTYKGLKSERPKEWKAILRGAKSDARELKRLRALDKDSTKASKQPMPRLEEWPIMENEISSVVMVGGASRMPCMIRLLRVLTGVEPKHHIDPDEAVALGAAIQGANLDGETLPTTVISSFQRAVLTAFSAERAAQANEAERKAAVLGSLREDPEFLAWEAENGQVDLDEVDLEDLEADGEEAEAEEEEEEEEEGEMLRGSWRLAGGVSEDEEFSEEWEEEEEEKNEEDEEEEEEEGRESSGGREKTRPHSAALKTESIDDPVSSESRHLQVEESSRQPRERPARLVFSRGRPVKKSPDATTQRNQSEQLQSRHKILDGVVDDVSTGMHSDRGGDRDPSELARRPSQTA</sequence>
<organism evidence="5">
    <name type="scientific">Chromera velia CCMP2878</name>
    <dbReference type="NCBI Taxonomy" id="1169474"/>
    <lineage>
        <taxon>Eukaryota</taxon>
        <taxon>Sar</taxon>
        <taxon>Alveolata</taxon>
        <taxon>Colpodellida</taxon>
        <taxon>Chromeraceae</taxon>
        <taxon>Chromera</taxon>
    </lineage>
</organism>
<feature type="compositionally biased region" description="Basic and acidic residues" evidence="3">
    <location>
        <begin position="791"/>
        <end position="809"/>
    </location>
</feature>
<evidence type="ECO:0000256" key="3">
    <source>
        <dbReference type="SAM" id="MobiDB-lite"/>
    </source>
</evidence>
<dbReference type="SUPFAM" id="SSF53067">
    <property type="entry name" value="Actin-like ATPase domain"/>
    <property type="match status" value="3"/>
</dbReference>
<dbReference type="PRINTS" id="PR00301">
    <property type="entry name" value="HEATSHOCK70"/>
</dbReference>
<dbReference type="PANTHER" id="PTHR19375">
    <property type="entry name" value="HEAT SHOCK PROTEIN 70KDA"/>
    <property type="match status" value="1"/>
</dbReference>
<evidence type="ECO:0000313" key="5">
    <source>
        <dbReference type="EMBL" id="CEM36786.1"/>
    </source>
</evidence>
<feature type="chain" id="PRO_5005191403" evidence="4">
    <location>
        <begin position="21"/>
        <end position="874"/>
    </location>
</feature>
<feature type="compositionally biased region" description="Basic and acidic residues" evidence="3">
    <location>
        <begin position="498"/>
        <end position="518"/>
    </location>
</feature>
<dbReference type="Gene3D" id="3.90.640.10">
    <property type="entry name" value="Actin, Chain A, domain 4"/>
    <property type="match status" value="1"/>
</dbReference>
<reference evidence="5" key="1">
    <citation type="submission" date="2014-11" db="EMBL/GenBank/DDBJ databases">
        <authorList>
            <person name="Otto D Thomas"/>
            <person name="Naeem Raeece"/>
        </authorList>
    </citation>
    <scope>NUCLEOTIDE SEQUENCE</scope>
</reference>
<feature type="compositionally biased region" description="Basic and acidic residues" evidence="3">
    <location>
        <begin position="118"/>
        <end position="128"/>
    </location>
</feature>
<feature type="signal peptide" evidence="4">
    <location>
        <begin position="1"/>
        <end position="20"/>
    </location>
</feature>
<accession>A0A0G4GZT3</accession>
<feature type="region of interest" description="Disordered" evidence="3">
    <location>
        <begin position="703"/>
        <end position="874"/>
    </location>
</feature>
<keyword evidence="1" id="KW-0547">Nucleotide-binding</keyword>
<dbReference type="EMBL" id="CDMZ01001733">
    <property type="protein sequence ID" value="CEM36786.1"/>
    <property type="molecule type" value="Genomic_DNA"/>
</dbReference>
<feature type="compositionally biased region" description="Low complexity" evidence="3">
    <location>
        <begin position="86"/>
        <end position="97"/>
    </location>
</feature>
<feature type="region of interest" description="Disordered" evidence="3">
    <location>
        <begin position="386"/>
        <end position="408"/>
    </location>
</feature>
<keyword evidence="4" id="KW-0732">Signal</keyword>
<dbReference type="Pfam" id="PF00012">
    <property type="entry name" value="HSP70"/>
    <property type="match status" value="2"/>
</dbReference>
<dbReference type="FunFam" id="3.90.640.10:FF:000003">
    <property type="entry name" value="Molecular chaperone DnaK"/>
    <property type="match status" value="1"/>
</dbReference>
<dbReference type="PROSITE" id="PS00329">
    <property type="entry name" value="HSP70_2"/>
    <property type="match status" value="1"/>
</dbReference>
<feature type="region of interest" description="Disordered" evidence="3">
    <location>
        <begin position="498"/>
        <end position="531"/>
    </location>
</feature>
<feature type="compositionally biased region" description="Polar residues" evidence="3">
    <location>
        <begin position="824"/>
        <end position="835"/>
    </location>
</feature>
<evidence type="ECO:0000256" key="1">
    <source>
        <dbReference type="ARBA" id="ARBA00022741"/>
    </source>
</evidence>
<proteinExistence type="predicted"/>